<dbReference type="Pfam" id="PF01259">
    <property type="entry name" value="SAICAR_synt"/>
    <property type="match status" value="1"/>
</dbReference>
<gene>
    <name evidence="11" type="ORF">F503_01818</name>
</gene>
<sequence length="321" mass="35155">MSAVTTVELPGLTKVATGKVREMFVDENDKSSLYFVATDRISAYDVVLANGVPNKAVVLTQLTAYWFNVLTQPGTLPSSVGPLSTHLISLNPGPTTKLTDAERALLRGRLMRVRRLKMFPVEAIVRGYLAGSAFAEYSSKGTVHGEADAERFPAGMVRCQKLPKPVYTPSTKAELGEHDENITRAKAAELIGNPEQAKRIEELALAVYTAAAEHALKRGVIIADTKFEFGLDEETGEIVLADEVLTPDSSRFWVADQYEAGREQDSLDKQYLRNWLVAEGLKGKEGVAMTAEIGAQTSKRYTEVYERLTGQTIESALAKLE</sequence>
<dbReference type="OMA" id="CEPFKVE"/>
<evidence type="ECO:0000256" key="2">
    <source>
        <dbReference type="ARBA" id="ARBA00010190"/>
    </source>
</evidence>
<dbReference type="InterPro" id="IPR018236">
    <property type="entry name" value="SAICAR_synthetase_CS"/>
</dbReference>
<dbReference type="CDD" id="cd01414">
    <property type="entry name" value="SAICAR_synt_Sc"/>
    <property type="match status" value="1"/>
</dbReference>
<evidence type="ECO:0000256" key="8">
    <source>
        <dbReference type="ARBA" id="ARBA00022840"/>
    </source>
</evidence>
<evidence type="ECO:0000313" key="11">
    <source>
        <dbReference type="EMBL" id="EPE03928.1"/>
    </source>
</evidence>
<dbReference type="VEuPathDB" id="FungiDB:F503_01818"/>
<dbReference type="Proteomes" id="UP000016923">
    <property type="component" value="Unassembled WGS sequence"/>
</dbReference>
<dbReference type="SUPFAM" id="SSF56104">
    <property type="entry name" value="SAICAR synthase-like"/>
    <property type="match status" value="1"/>
</dbReference>
<dbReference type="NCBIfam" id="NF010568">
    <property type="entry name" value="PRK13961.1"/>
    <property type="match status" value="1"/>
</dbReference>
<keyword evidence="7" id="KW-0658">Purine biosynthesis</keyword>
<accession>S3CC93</accession>
<evidence type="ECO:0000256" key="3">
    <source>
        <dbReference type="ARBA" id="ARBA00012217"/>
    </source>
</evidence>
<dbReference type="AlphaFoldDB" id="S3CC93"/>
<keyword evidence="8" id="KW-0067">ATP-binding</keyword>
<evidence type="ECO:0000259" key="10">
    <source>
        <dbReference type="Pfam" id="PF01259"/>
    </source>
</evidence>
<dbReference type="eggNOG" id="KOG2835">
    <property type="taxonomic scope" value="Eukaryota"/>
</dbReference>
<proteinExistence type="inferred from homology"/>
<dbReference type="HAMAP" id="MF_00137">
    <property type="entry name" value="SAICAR_synth"/>
    <property type="match status" value="1"/>
</dbReference>
<dbReference type="NCBIfam" id="TIGR00081">
    <property type="entry name" value="purC"/>
    <property type="match status" value="1"/>
</dbReference>
<organism evidence="11 12">
    <name type="scientific">Ophiostoma piceae (strain UAMH 11346)</name>
    <name type="common">Sap stain fungus</name>
    <dbReference type="NCBI Taxonomy" id="1262450"/>
    <lineage>
        <taxon>Eukaryota</taxon>
        <taxon>Fungi</taxon>
        <taxon>Dikarya</taxon>
        <taxon>Ascomycota</taxon>
        <taxon>Pezizomycotina</taxon>
        <taxon>Sordariomycetes</taxon>
        <taxon>Sordariomycetidae</taxon>
        <taxon>Ophiostomatales</taxon>
        <taxon>Ophiostomataceae</taxon>
        <taxon>Ophiostoma</taxon>
    </lineage>
</organism>
<dbReference type="OrthoDB" id="9991235at2759"/>
<evidence type="ECO:0000256" key="1">
    <source>
        <dbReference type="ARBA" id="ARBA00004672"/>
    </source>
</evidence>
<evidence type="ECO:0000256" key="5">
    <source>
        <dbReference type="ARBA" id="ARBA00022598"/>
    </source>
</evidence>
<dbReference type="Gene3D" id="3.30.200.20">
    <property type="entry name" value="Phosphorylase Kinase, domain 1"/>
    <property type="match status" value="1"/>
</dbReference>
<dbReference type="GO" id="GO:0004639">
    <property type="term" value="F:phosphoribosylaminoimidazolesuccinocarboxamide synthase activity"/>
    <property type="evidence" value="ECO:0007669"/>
    <property type="project" value="UniProtKB-EC"/>
</dbReference>
<comment type="similarity">
    <text evidence="2">Belongs to the SAICAR synthetase family.</text>
</comment>
<dbReference type="GO" id="GO:0005524">
    <property type="term" value="F:ATP binding"/>
    <property type="evidence" value="ECO:0007669"/>
    <property type="project" value="UniProtKB-KW"/>
</dbReference>
<keyword evidence="6" id="KW-0547">Nucleotide-binding</keyword>
<name>S3CC93_OPHP1</name>
<dbReference type="FunFam" id="3.30.470.20:FF:000015">
    <property type="entry name" value="Phosphoribosylaminoimidazole-succinocarboxamide synthase"/>
    <property type="match status" value="1"/>
</dbReference>
<dbReference type="EMBL" id="KE148164">
    <property type="protein sequence ID" value="EPE03928.1"/>
    <property type="molecule type" value="Genomic_DNA"/>
</dbReference>
<evidence type="ECO:0000256" key="6">
    <source>
        <dbReference type="ARBA" id="ARBA00022741"/>
    </source>
</evidence>
<protein>
    <recommendedName>
        <fullName evidence="4">Phosphoribosylaminoimidazole-succinocarboxamide synthase</fullName>
        <ecNumber evidence="3">6.3.2.6</ecNumber>
    </recommendedName>
    <alternativeName>
        <fullName evidence="9">SAICAR synthetase</fullName>
    </alternativeName>
</protein>
<dbReference type="EC" id="6.3.2.6" evidence="3"/>
<dbReference type="UniPathway" id="UPA00074">
    <property type="reaction ID" value="UER00131"/>
</dbReference>
<evidence type="ECO:0000256" key="4">
    <source>
        <dbReference type="ARBA" id="ARBA00016460"/>
    </source>
</evidence>
<feature type="domain" description="SAICAR synthetase/ADE2 N-terminal" evidence="10">
    <location>
        <begin position="15"/>
        <end position="286"/>
    </location>
</feature>
<dbReference type="HOGENOM" id="CLU_045637_0_2_1"/>
<dbReference type="InterPro" id="IPR001636">
    <property type="entry name" value="SAICAR_synth"/>
</dbReference>
<keyword evidence="5" id="KW-0436">Ligase</keyword>
<dbReference type="InterPro" id="IPR028923">
    <property type="entry name" value="SAICAR_synt/ADE2_N"/>
</dbReference>
<keyword evidence="12" id="KW-1185">Reference proteome</keyword>
<dbReference type="GO" id="GO:0006189">
    <property type="term" value="P:'de novo' IMP biosynthetic process"/>
    <property type="evidence" value="ECO:0007669"/>
    <property type="project" value="UniProtKB-UniPathway"/>
</dbReference>
<dbReference type="PANTHER" id="PTHR43700">
    <property type="entry name" value="PHOSPHORIBOSYLAMINOIMIDAZOLE-SUCCINOCARBOXAMIDE SYNTHASE"/>
    <property type="match status" value="1"/>
</dbReference>
<dbReference type="PANTHER" id="PTHR43700:SF1">
    <property type="entry name" value="PHOSPHORIBOSYLAMINOIMIDAZOLE-SUCCINOCARBOXAMIDE SYNTHASE"/>
    <property type="match status" value="1"/>
</dbReference>
<evidence type="ECO:0000313" key="12">
    <source>
        <dbReference type="Proteomes" id="UP000016923"/>
    </source>
</evidence>
<dbReference type="STRING" id="1262450.S3CC93"/>
<evidence type="ECO:0000256" key="7">
    <source>
        <dbReference type="ARBA" id="ARBA00022755"/>
    </source>
</evidence>
<dbReference type="GO" id="GO:0005737">
    <property type="term" value="C:cytoplasm"/>
    <property type="evidence" value="ECO:0007669"/>
    <property type="project" value="TreeGrafter"/>
</dbReference>
<dbReference type="PROSITE" id="PS01058">
    <property type="entry name" value="SAICAR_SYNTHETASE_2"/>
    <property type="match status" value="1"/>
</dbReference>
<evidence type="ECO:0000256" key="9">
    <source>
        <dbReference type="ARBA" id="ARBA00030409"/>
    </source>
</evidence>
<comment type="pathway">
    <text evidence="1">Purine metabolism; IMP biosynthesis via de novo pathway; 5-amino-1-(5-phospho-D-ribosyl)imidazole-4-carboxamide from 5-amino-1-(5-phospho-D-ribosyl)imidazole-4-carboxylate: step 1/2.</text>
</comment>
<reference evidence="11 12" key="1">
    <citation type="journal article" date="2013" name="BMC Genomics">
        <title>The genome and transcriptome of the pine saprophyte Ophiostoma piceae, and a comparison with the bark beetle-associated pine pathogen Grosmannia clavigera.</title>
        <authorList>
            <person name="Haridas S."/>
            <person name="Wang Y."/>
            <person name="Lim L."/>
            <person name="Massoumi Alamouti S."/>
            <person name="Jackman S."/>
            <person name="Docking R."/>
            <person name="Robertson G."/>
            <person name="Birol I."/>
            <person name="Bohlmann J."/>
            <person name="Breuil C."/>
        </authorList>
    </citation>
    <scope>NUCLEOTIDE SEQUENCE [LARGE SCALE GENOMIC DNA]</scope>
    <source>
        <strain evidence="11 12">UAMH 11346</strain>
    </source>
</reference>
<dbReference type="Gene3D" id="3.30.470.20">
    <property type="entry name" value="ATP-grasp fold, B domain"/>
    <property type="match status" value="1"/>
</dbReference>
<dbReference type="GO" id="GO:0046084">
    <property type="term" value="P:adenine biosynthetic process"/>
    <property type="evidence" value="ECO:0007669"/>
    <property type="project" value="EnsemblFungi"/>
</dbReference>
<dbReference type="PROSITE" id="PS01057">
    <property type="entry name" value="SAICAR_SYNTHETASE_1"/>
    <property type="match status" value="1"/>
</dbReference>